<keyword evidence="2" id="KW-1133">Transmembrane helix</keyword>
<sequence>MPSSSAVKGVVALTLIILGCALRYLVGVYRSYEKLSHFKGPPLAAFTSLWLASQAINARMPTAQKEALRKYGSPARIGPSLLVTDDPELLRHMSAPRSKWTRSSWYDGMKLDPRVNNIFSERDERRHAEMRSKMIGAYSGKEVDTLESDIDENLQRLLALIKHEYNGKPLDMSLLASFFTLDVLSQIAFGDAFGFLTANQDLYNFNKIANQFFKVIELIVNHDTLRKFIQSKPMQKLLAPKGTDEFGQGRVIGIAQKAVAERYQPNAKVKRDMLGHFIAKGLSQTQAEAESHLQIIAGSDSTSSALRITMMMLTGNPTVYRKLVDEIDTAVADGKISYPIVRYSEAAELEYLSACIWEGIRLFPPLFGLQSKLAPPEGETINGVFYPPGTEVAFCCEGVGRRTDVFGEDADLYRPDRWLHPDPEVRAKYLRTAELMFGSGRFACLGKNIAMMELHKAFVELLRNFDWALVDPIKGASSIAHGIWVQEKMMLVASPRQV</sequence>
<reference evidence="3 4" key="1">
    <citation type="submission" date="2015-01" db="EMBL/GenBank/DDBJ databases">
        <title>The Genome Sequence of Cladophialophora immunda CBS83496.</title>
        <authorList>
            <consortium name="The Broad Institute Genomics Platform"/>
            <person name="Cuomo C."/>
            <person name="de Hoog S."/>
            <person name="Gorbushina A."/>
            <person name="Stielow B."/>
            <person name="Teixiera M."/>
            <person name="Abouelleil A."/>
            <person name="Chapman S.B."/>
            <person name="Priest M."/>
            <person name="Young S.K."/>
            <person name="Wortman J."/>
            <person name="Nusbaum C."/>
            <person name="Birren B."/>
        </authorList>
    </citation>
    <scope>NUCLEOTIDE SEQUENCE [LARGE SCALE GENOMIC DNA]</scope>
    <source>
        <strain evidence="3 4">CBS 83496</strain>
    </source>
</reference>
<evidence type="ECO:0000313" key="3">
    <source>
        <dbReference type="EMBL" id="KIW26193.1"/>
    </source>
</evidence>
<keyword evidence="1" id="KW-0479">Metal-binding</keyword>
<keyword evidence="2" id="KW-0472">Membrane</keyword>
<dbReference type="HOGENOM" id="CLU_001570_14_0_1"/>
<dbReference type="InterPro" id="IPR050121">
    <property type="entry name" value="Cytochrome_P450_monoxygenase"/>
</dbReference>
<dbReference type="GO" id="GO:0020037">
    <property type="term" value="F:heme binding"/>
    <property type="evidence" value="ECO:0007669"/>
    <property type="project" value="InterPro"/>
</dbReference>
<accession>A0A0D2C4T4</accession>
<dbReference type="GeneID" id="27348501"/>
<keyword evidence="4" id="KW-1185">Reference proteome</keyword>
<dbReference type="GO" id="GO:0016705">
    <property type="term" value="F:oxidoreductase activity, acting on paired donors, with incorporation or reduction of molecular oxygen"/>
    <property type="evidence" value="ECO:0007669"/>
    <property type="project" value="InterPro"/>
</dbReference>
<dbReference type="GO" id="GO:0005506">
    <property type="term" value="F:iron ion binding"/>
    <property type="evidence" value="ECO:0007669"/>
    <property type="project" value="InterPro"/>
</dbReference>
<organism evidence="3 4">
    <name type="scientific">Cladophialophora immunda</name>
    <dbReference type="NCBI Taxonomy" id="569365"/>
    <lineage>
        <taxon>Eukaryota</taxon>
        <taxon>Fungi</taxon>
        <taxon>Dikarya</taxon>
        <taxon>Ascomycota</taxon>
        <taxon>Pezizomycotina</taxon>
        <taxon>Eurotiomycetes</taxon>
        <taxon>Chaetothyriomycetidae</taxon>
        <taxon>Chaetothyriales</taxon>
        <taxon>Herpotrichiellaceae</taxon>
        <taxon>Cladophialophora</taxon>
    </lineage>
</organism>
<proteinExistence type="predicted"/>
<evidence type="ECO:0000256" key="2">
    <source>
        <dbReference type="SAM" id="Phobius"/>
    </source>
</evidence>
<dbReference type="PRINTS" id="PR00385">
    <property type="entry name" value="P450"/>
</dbReference>
<dbReference type="PANTHER" id="PTHR24305">
    <property type="entry name" value="CYTOCHROME P450"/>
    <property type="match status" value="1"/>
</dbReference>
<dbReference type="OrthoDB" id="3934656at2759"/>
<dbReference type="InterPro" id="IPR002401">
    <property type="entry name" value="Cyt_P450_E_grp-I"/>
</dbReference>
<dbReference type="GO" id="GO:0004497">
    <property type="term" value="F:monooxygenase activity"/>
    <property type="evidence" value="ECO:0007669"/>
    <property type="project" value="InterPro"/>
</dbReference>
<feature type="binding site" description="axial binding residue" evidence="1">
    <location>
        <position position="444"/>
    </location>
    <ligand>
        <name>heme</name>
        <dbReference type="ChEBI" id="CHEBI:30413"/>
    </ligand>
    <ligandPart>
        <name>Fe</name>
        <dbReference type="ChEBI" id="CHEBI:18248"/>
    </ligandPart>
</feature>
<dbReference type="Gene3D" id="1.10.630.10">
    <property type="entry name" value="Cytochrome P450"/>
    <property type="match status" value="1"/>
</dbReference>
<keyword evidence="2" id="KW-0812">Transmembrane</keyword>
<gene>
    <name evidence="3" type="ORF">PV07_09307</name>
</gene>
<dbReference type="InterPro" id="IPR036396">
    <property type="entry name" value="Cyt_P450_sf"/>
</dbReference>
<dbReference type="STRING" id="569365.A0A0D2C4T4"/>
<dbReference type="PRINTS" id="PR00463">
    <property type="entry name" value="EP450I"/>
</dbReference>
<evidence type="ECO:0000256" key="1">
    <source>
        <dbReference type="PIRSR" id="PIRSR602401-1"/>
    </source>
</evidence>
<dbReference type="CDD" id="cd11060">
    <property type="entry name" value="CYP57A1-like"/>
    <property type="match status" value="1"/>
</dbReference>
<dbReference type="PANTHER" id="PTHR24305:SF168">
    <property type="entry name" value="P450, PUTATIVE (EUROFUNG)-RELATED"/>
    <property type="match status" value="1"/>
</dbReference>
<dbReference type="SUPFAM" id="SSF48264">
    <property type="entry name" value="Cytochrome P450"/>
    <property type="match status" value="1"/>
</dbReference>
<comment type="cofactor">
    <cofactor evidence="1">
        <name>heme</name>
        <dbReference type="ChEBI" id="CHEBI:30413"/>
    </cofactor>
</comment>
<name>A0A0D2C4T4_9EURO</name>
<dbReference type="InterPro" id="IPR001128">
    <property type="entry name" value="Cyt_P450"/>
</dbReference>
<dbReference type="Pfam" id="PF00067">
    <property type="entry name" value="p450"/>
    <property type="match status" value="1"/>
</dbReference>
<evidence type="ECO:0000313" key="4">
    <source>
        <dbReference type="Proteomes" id="UP000054466"/>
    </source>
</evidence>
<keyword evidence="1" id="KW-0408">Iron</keyword>
<dbReference type="RefSeq" id="XP_016246409.1">
    <property type="nucleotide sequence ID" value="XM_016396553.1"/>
</dbReference>
<keyword evidence="1" id="KW-0349">Heme</keyword>
<protein>
    <submittedName>
        <fullName evidence="3">Uncharacterized protein</fullName>
    </submittedName>
</protein>
<feature type="transmembrane region" description="Helical" evidence="2">
    <location>
        <begin position="6"/>
        <end position="26"/>
    </location>
</feature>
<dbReference type="AlphaFoldDB" id="A0A0D2C4T4"/>
<dbReference type="VEuPathDB" id="FungiDB:PV07_09307"/>
<dbReference type="EMBL" id="KN847044">
    <property type="protein sequence ID" value="KIW26193.1"/>
    <property type="molecule type" value="Genomic_DNA"/>
</dbReference>
<dbReference type="Proteomes" id="UP000054466">
    <property type="component" value="Unassembled WGS sequence"/>
</dbReference>